<dbReference type="Gene3D" id="3.30.559.10">
    <property type="entry name" value="Chloramphenicol acetyltransferase-like domain"/>
    <property type="match status" value="1"/>
</dbReference>
<proteinExistence type="inferred from homology"/>
<comment type="similarity">
    <text evidence="1">Belongs to the plant acyltransferase family.</text>
</comment>
<accession>A0A4Y1QLT3</accession>
<dbReference type="GO" id="GO:0016747">
    <property type="term" value="F:acyltransferase activity, transferring groups other than amino-acyl groups"/>
    <property type="evidence" value="ECO:0007669"/>
    <property type="project" value="TreeGrafter"/>
</dbReference>
<dbReference type="FunFam" id="3.30.559.10:FF:000008">
    <property type="entry name" value="Tryptamine hydroxycinnamoyl transferase"/>
    <property type="match status" value="1"/>
</dbReference>
<keyword evidence="3" id="KW-0012">Acyltransferase</keyword>
<dbReference type="InterPro" id="IPR050317">
    <property type="entry name" value="Plant_Fungal_Acyltransferase"/>
</dbReference>
<dbReference type="EMBL" id="AP019297">
    <property type="protein sequence ID" value="BBG92818.1"/>
    <property type="molecule type" value="Genomic_DNA"/>
</dbReference>
<evidence type="ECO:0000313" key="4">
    <source>
        <dbReference type="EMBL" id="BBG92818.1"/>
    </source>
</evidence>
<name>A0A4Y1QLT3_PRUDU</name>
<organism evidence="4">
    <name type="scientific">Prunus dulcis</name>
    <name type="common">Almond</name>
    <name type="synonym">Amygdalus dulcis</name>
    <dbReference type="NCBI Taxonomy" id="3755"/>
    <lineage>
        <taxon>Eukaryota</taxon>
        <taxon>Viridiplantae</taxon>
        <taxon>Streptophyta</taxon>
        <taxon>Embryophyta</taxon>
        <taxon>Tracheophyta</taxon>
        <taxon>Spermatophyta</taxon>
        <taxon>Magnoliopsida</taxon>
        <taxon>eudicotyledons</taxon>
        <taxon>Gunneridae</taxon>
        <taxon>Pentapetalae</taxon>
        <taxon>rosids</taxon>
        <taxon>fabids</taxon>
        <taxon>Rosales</taxon>
        <taxon>Rosaceae</taxon>
        <taxon>Amygdaloideae</taxon>
        <taxon>Amygdaleae</taxon>
        <taxon>Prunus</taxon>
    </lineage>
</organism>
<dbReference type="PANTHER" id="PTHR31642:SF324">
    <property type="entry name" value="SPERMIDINE HYDROXYCINNAMOYL TRANSFERASE"/>
    <property type="match status" value="1"/>
</dbReference>
<protein>
    <submittedName>
        <fullName evidence="4">Spermidine hydroxycinnamoyl transferase</fullName>
    </submittedName>
</protein>
<dbReference type="InterPro" id="IPR023213">
    <property type="entry name" value="CAT-like_dom_sf"/>
</dbReference>
<evidence type="ECO:0000256" key="3">
    <source>
        <dbReference type="ARBA" id="ARBA00023315"/>
    </source>
</evidence>
<evidence type="ECO:0000256" key="2">
    <source>
        <dbReference type="ARBA" id="ARBA00022679"/>
    </source>
</evidence>
<keyword evidence="2 4" id="KW-0808">Transferase</keyword>
<sequence>MPFLDRKAFQDRTLPAGNTLGLDHSELDHPPLLLGQSDNIEERMKRTTVAMLKLTKQQVEKLKRMANEGNDYKNSGTKRAYTRYETVAGHIWRCASKARVHRNEQPTAMGVCVDSRSRMQPPLPQGYFGNATFDVIATSLAGDLGSKPLGYASSRIKEAIEKVTNDYVLSAIDHFRNQPDLTRFQDLHALGSDQGPFYGNPNLGVVSWLTLPIYGLDFGWGKEIYMGPGPHDFDGDSLLLPSPNGDGSIVLALCLQVAHMDAFKKHFYEDII</sequence>
<dbReference type="PANTHER" id="PTHR31642">
    <property type="entry name" value="TRICHOTHECENE 3-O-ACETYLTRANSFERASE"/>
    <property type="match status" value="1"/>
</dbReference>
<dbReference type="AlphaFoldDB" id="A0A4Y1QLT3"/>
<gene>
    <name evidence="4" type="ORF">Prudu_000657</name>
</gene>
<reference evidence="4" key="1">
    <citation type="journal article" date="2019" name="Science">
        <title>Mutation of a bHLH transcription factor allowed almond domestication.</title>
        <authorList>
            <person name="Sanchez-Perez R."/>
            <person name="Pavan S."/>
            <person name="Mazzeo R."/>
            <person name="Moldovan C."/>
            <person name="Aiese Cigliano R."/>
            <person name="Del Cueto J."/>
            <person name="Ricciardi F."/>
            <person name="Lotti C."/>
            <person name="Ricciardi L."/>
            <person name="Dicenta F."/>
            <person name="Lopez-Marques R.L."/>
            <person name="Lindberg Moller B."/>
        </authorList>
    </citation>
    <scope>NUCLEOTIDE SEQUENCE</scope>
</reference>
<evidence type="ECO:0000256" key="1">
    <source>
        <dbReference type="ARBA" id="ARBA00009861"/>
    </source>
</evidence>
<dbReference type="Pfam" id="PF02458">
    <property type="entry name" value="Transferase"/>
    <property type="match status" value="1"/>
</dbReference>